<evidence type="ECO:0000313" key="16">
    <source>
        <dbReference type="Proteomes" id="UP000759443"/>
    </source>
</evidence>
<keyword evidence="5" id="KW-1003">Cell membrane</keyword>
<evidence type="ECO:0000256" key="7">
    <source>
        <dbReference type="ARBA" id="ARBA00022692"/>
    </source>
</evidence>
<evidence type="ECO:0000256" key="3">
    <source>
        <dbReference type="ARBA" id="ARBA00022426"/>
    </source>
</evidence>
<proteinExistence type="inferred from homology"/>
<comment type="similarity">
    <text evidence="13">Belongs to the NiCoT transporter (TC 2.A.52) family.</text>
</comment>
<sequence>MRLPPRLRLALIASLGLAVFAGIAHARSPLGVGTAEPSFDTTGLFGSLLVWVNYYQQAFYRQLTGALVAMRQDPAKLWLLIGLSFAYGIFHAAGPGHGKAVVSSYLLANETQLRRGIAISFIASLLQAVVAIGVVAGAYLLLRGSGITLTQATNAMEIASYCLVIAFGAWLLVRKLKGLVFVRQGDTASALFGTSGVSTRTTQATGLSFSAIEIGHDHQALQAGAVCADCGMTHLPDPSLLQADRFGLGEVASAIVAVGLRPCSGALLVMTFSLLNGLYLGGILSVFAMALGTTITVSLLAILAVGAKGLATRLAGRQSRSGAMVGHAIEITGAIAVIALGTLLLLATLKN</sequence>
<keyword evidence="3" id="KW-0171">Cobalt transport</keyword>
<dbReference type="PANTHER" id="PTHR40659">
    <property type="entry name" value="NICKEL/COBALT EFFLUX SYSTEM RCNA"/>
    <property type="match status" value="1"/>
</dbReference>
<gene>
    <name evidence="15" type="ORF">J2Z17_000406</name>
</gene>
<dbReference type="Pfam" id="PF03824">
    <property type="entry name" value="NicO"/>
    <property type="match status" value="1"/>
</dbReference>
<keyword evidence="11 13" id="KW-0472">Membrane</keyword>
<evidence type="ECO:0000256" key="12">
    <source>
        <dbReference type="ARBA" id="ARBA00023285"/>
    </source>
</evidence>
<evidence type="ECO:0000256" key="8">
    <source>
        <dbReference type="ARBA" id="ARBA00022989"/>
    </source>
</evidence>
<name>A0ABS4DTP0_9HYPH</name>
<keyword evidence="14" id="KW-0732">Signal</keyword>
<feature type="chain" id="PRO_5045088705" description="Nickel/cobalt efflux system" evidence="14">
    <location>
        <begin position="27"/>
        <end position="351"/>
    </location>
</feature>
<keyword evidence="16" id="KW-1185">Reference proteome</keyword>
<keyword evidence="8 13" id="KW-1133">Transmembrane helix</keyword>
<keyword evidence="10" id="KW-0921">Nickel transport</keyword>
<keyword evidence="4 13" id="KW-0813">Transport</keyword>
<reference evidence="15 16" key="1">
    <citation type="submission" date="2021-03" db="EMBL/GenBank/DDBJ databases">
        <title>Genomic Encyclopedia of Type Strains, Phase IV (KMG-IV): sequencing the most valuable type-strain genomes for metagenomic binning, comparative biology and taxonomic classification.</title>
        <authorList>
            <person name="Goeker M."/>
        </authorList>
    </citation>
    <scope>NUCLEOTIDE SEQUENCE [LARGE SCALE GENOMIC DNA]</scope>
    <source>
        <strain evidence="15 16">DSM 21600</strain>
    </source>
</reference>
<dbReference type="RefSeq" id="WP_209941757.1">
    <property type="nucleotide sequence ID" value="NZ_JAGGJU010000001.1"/>
</dbReference>
<evidence type="ECO:0000256" key="1">
    <source>
        <dbReference type="ARBA" id="ARBA00002510"/>
    </source>
</evidence>
<accession>A0ABS4DTP0</accession>
<protein>
    <recommendedName>
        <fullName evidence="13">Nickel/cobalt efflux system</fullName>
    </recommendedName>
</protein>
<dbReference type="PANTHER" id="PTHR40659:SF1">
    <property type="entry name" value="NICKEL_COBALT EFFLUX SYSTEM RCNA"/>
    <property type="match status" value="1"/>
</dbReference>
<feature type="transmembrane region" description="Helical" evidence="13">
    <location>
        <begin position="154"/>
        <end position="173"/>
    </location>
</feature>
<dbReference type="InterPro" id="IPR011541">
    <property type="entry name" value="Ni/Co_transpt_high_affinity"/>
</dbReference>
<evidence type="ECO:0000256" key="4">
    <source>
        <dbReference type="ARBA" id="ARBA00022448"/>
    </source>
</evidence>
<feature type="transmembrane region" description="Helical" evidence="13">
    <location>
        <begin position="278"/>
        <end position="307"/>
    </location>
</feature>
<feature type="transmembrane region" description="Helical" evidence="13">
    <location>
        <begin position="328"/>
        <end position="349"/>
    </location>
</feature>
<comment type="subcellular location">
    <subcellularLocation>
        <location evidence="2 13">Cell membrane</location>
        <topology evidence="2 13">Multi-pass membrane protein</topology>
    </subcellularLocation>
</comment>
<keyword evidence="12" id="KW-0170">Cobalt</keyword>
<evidence type="ECO:0000256" key="2">
    <source>
        <dbReference type="ARBA" id="ARBA00004651"/>
    </source>
</evidence>
<comment type="caution">
    <text evidence="15">The sequence shown here is derived from an EMBL/GenBank/DDBJ whole genome shotgun (WGS) entry which is preliminary data.</text>
</comment>
<comment type="function">
    <text evidence="1">Efflux system for nickel and cobalt.</text>
</comment>
<evidence type="ECO:0000256" key="11">
    <source>
        <dbReference type="ARBA" id="ARBA00023136"/>
    </source>
</evidence>
<evidence type="ECO:0000313" key="15">
    <source>
        <dbReference type="EMBL" id="MBP1848989.1"/>
    </source>
</evidence>
<keyword evidence="9" id="KW-0406">Ion transport</keyword>
<dbReference type="EMBL" id="JAGGJU010000001">
    <property type="protein sequence ID" value="MBP1848989.1"/>
    <property type="molecule type" value="Genomic_DNA"/>
</dbReference>
<dbReference type="Proteomes" id="UP000759443">
    <property type="component" value="Unassembled WGS sequence"/>
</dbReference>
<feature type="transmembrane region" description="Helical" evidence="13">
    <location>
        <begin position="77"/>
        <end position="96"/>
    </location>
</feature>
<feature type="signal peptide" evidence="14">
    <location>
        <begin position="1"/>
        <end position="26"/>
    </location>
</feature>
<evidence type="ECO:0000256" key="10">
    <source>
        <dbReference type="ARBA" id="ARBA00023112"/>
    </source>
</evidence>
<keyword evidence="6" id="KW-0533">Nickel</keyword>
<evidence type="ECO:0000256" key="13">
    <source>
        <dbReference type="RuleBase" id="RU362101"/>
    </source>
</evidence>
<organism evidence="15 16">
    <name type="scientific">Rhizobium halophytocola</name>
    <dbReference type="NCBI Taxonomy" id="735519"/>
    <lineage>
        <taxon>Bacteria</taxon>
        <taxon>Pseudomonadati</taxon>
        <taxon>Pseudomonadota</taxon>
        <taxon>Alphaproteobacteria</taxon>
        <taxon>Hyphomicrobiales</taxon>
        <taxon>Rhizobiaceae</taxon>
        <taxon>Rhizobium/Agrobacterium group</taxon>
        <taxon>Rhizobium</taxon>
    </lineage>
</organism>
<keyword evidence="7 13" id="KW-0812">Transmembrane</keyword>
<evidence type="ECO:0000256" key="5">
    <source>
        <dbReference type="ARBA" id="ARBA00022475"/>
    </source>
</evidence>
<feature type="transmembrane region" description="Helical" evidence="13">
    <location>
        <begin position="117"/>
        <end position="142"/>
    </location>
</feature>
<feature type="transmembrane region" description="Helical" evidence="13">
    <location>
        <begin position="251"/>
        <end position="272"/>
    </location>
</feature>
<dbReference type="InterPro" id="IPR051224">
    <property type="entry name" value="NiCoT_RcnA"/>
</dbReference>
<evidence type="ECO:0000256" key="9">
    <source>
        <dbReference type="ARBA" id="ARBA00023065"/>
    </source>
</evidence>
<evidence type="ECO:0000256" key="14">
    <source>
        <dbReference type="SAM" id="SignalP"/>
    </source>
</evidence>
<evidence type="ECO:0000256" key="6">
    <source>
        <dbReference type="ARBA" id="ARBA00022596"/>
    </source>
</evidence>